<reference evidence="2" key="1">
    <citation type="journal article" date="2020" name="Stud. Mycol.">
        <title>101 Dothideomycetes genomes: a test case for predicting lifestyles and emergence of pathogens.</title>
        <authorList>
            <person name="Haridas S."/>
            <person name="Albert R."/>
            <person name="Binder M."/>
            <person name="Bloem J."/>
            <person name="Labutti K."/>
            <person name="Salamov A."/>
            <person name="Andreopoulos B."/>
            <person name="Baker S."/>
            <person name="Barry K."/>
            <person name="Bills G."/>
            <person name="Bluhm B."/>
            <person name="Cannon C."/>
            <person name="Castanera R."/>
            <person name="Culley D."/>
            <person name="Daum C."/>
            <person name="Ezra D."/>
            <person name="Gonzalez J."/>
            <person name="Henrissat B."/>
            <person name="Kuo A."/>
            <person name="Liang C."/>
            <person name="Lipzen A."/>
            <person name="Lutzoni F."/>
            <person name="Magnuson J."/>
            <person name="Mondo S."/>
            <person name="Nolan M."/>
            <person name="Ohm R."/>
            <person name="Pangilinan J."/>
            <person name="Park H.-J."/>
            <person name="Ramirez L."/>
            <person name="Alfaro M."/>
            <person name="Sun H."/>
            <person name="Tritt A."/>
            <person name="Yoshinaga Y."/>
            <person name="Zwiers L.-H."/>
            <person name="Turgeon B."/>
            <person name="Goodwin S."/>
            <person name="Spatafora J."/>
            <person name="Crous P."/>
            <person name="Grigoriev I."/>
        </authorList>
    </citation>
    <scope>NUCLEOTIDE SEQUENCE</scope>
    <source>
        <strain evidence="2">CBS 113979</strain>
    </source>
</reference>
<gene>
    <name evidence="2" type="ORF">K402DRAFT_343312</name>
</gene>
<feature type="compositionally biased region" description="Basic and acidic residues" evidence="1">
    <location>
        <begin position="71"/>
        <end position="86"/>
    </location>
</feature>
<protein>
    <submittedName>
        <fullName evidence="2">Uncharacterized protein</fullName>
    </submittedName>
</protein>
<evidence type="ECO:0000256" key="1">
    <source>
        <dbReference type="SAM" id="MobiDB-lite"/>
    </source>
</evidence>
<evidence type="ECO:0000313" key="3">
    <source>
        <dbReference type="Proteomes" id="UP000800041"/>
    </source>
</evidence>
<evidence type="ECO:0000313" key="2">
    <source>
        <dbReference type="EMBL" id="KAF1981009.1"/>
    </source>
</evidence>
<proteinExistence type="predicted"/>
<feature type="compositionally biased region" description="Polar residues" evidence="1">
    <location>
        <begin position="111"/>
        <end position="122"/>
    </location>
</feature>
<sequence length="160" mass="17771">MPPSLVNSIWGQMEYTPPRGPCNHKTSLMSPACACLRFMLHPLKSATTFDCDGCGHHASFHSMENKADEAIIQRWKTEEADRERETQSSSLNPRKRARKAIEAAPPVEDFQGNQRTRTGTASTRKRKTQGGSSATASRATFTDAMLNAFEADDHFVELVD</sequence>
<organism evidence="2 3">
    <name type="scientific">Aulographum hederae CBS 113979</name>
    <dbReference type="NCBI Taxonomy" id="1176131"/>
    <lineage>
        <taxon>Eukaryota</taxon>
        <taxon>Fungi</taxon>
        <taxon>Dikarya</taxon>
        <taxon>Ascomycota</taxon>
        <taxon>Pezizomycotina</taxon>
        <taxon>Dothideomycetes</taxon>
        <taxon>Pleosporomycetidae</taxon>
        <taxon>Aulographales</taxon>
        <taxon>Aulographaceae</taxon>
    </lineage>
</organism>
<keyword evidence="3" id="KW-1185">Reference proteome</keyword>
<dbReference type="AlphaFoldDB" id="A0A6G1GJS3"/>
<accession>A0A6G1GJS3</accession>
<dbReference type="EMBL" id="ML977211">
    <property type="protein sequence ID" value="KAF1981009.1"/>
    <property type="molecule type" value="Genomic_DNA"/>
</dbReference>
<dbReference type="Proteomes" id="UP000800041">
    <property type="component" value="Unassembled WGS sequence"/>
</dbReference>
<dbReference type="OrthoDB" id="5424021at2759"/>
<name>A0A6G1GJS3_9PEZI</name>
<feature type="region of interest" description="Disordered" evidence="1">
    <location>
        <begin position="71"/>
        <end position="136"/>
    </location>
</feature>